<dbReference type="Pfam" id="PF13807">
    <property type="entry name" value="GNVR"/>
    <property type="match status" value="1"/>
</dbReference>
<feature type="coiled-coil region" evidence="1">
    <location>
        <begin position="233"/>
        <end position="267"/>
    </location>
</feature>
<keyword evidence="2" id="KW-0812">Transmembrane</keyword>
<accession>A0A7K1S6V1</accession>
<keyword evidence="2" id="KW-1133">Transmembrane helix</keyword>
<dbReference type="InterPro" id="IPR050445">
    <property type="entry name" value="Bact_polysacc_biosynth/exp"/>
</dbReference>
<dbReference type="AlphaFoldDB" id="A0A7K1S6V1"/>
<dbReference type="PANTHER" id="PTHR32309">
    <property type="entry name" value="TYROSINE-PROTEIN KINASE"/>
    <property type="match status" value="1"/>
</dbReference>
<dbReference type="EMBL" id="WPIN01000002">
    <property type="protein sequence ID" value="MVM29571.1"/>
    <property type="molecule type" value="Genomic_DNA"/>
</dbReference>
<reference evidence="4 5" key="1">
    <citation type="submission" date="2019-12" db="EMBL/GenBank/DDBJ databases">
        <title>Spirosoma sp. HMF4905 genome sequencing and assembly.</title>
        <authorList>
            <person name="Kang H."/>
            <person name="Cha I."/>
            <person name="Kim H."/>
            <person name="Joh K."/>
        </authorList>
    </citation>
    <scope>NUCLEOTIDE SEQUENCE [LARGE SCALE GENOMIC DNA]</scope>
    <source>
        <strain evidence="4 5">HMF4905</strain>
    </source>
</reference>
<evidence type="ECO:0000313" key="4">
    <source>
        <dbReference type="EMBL" id="MVM29571.1"/>
    </source>
</evidence>
<evidence type="ECO:0000313" key="5">
    <source>
        <dbReference type="Proteomes" id="UP000436006"/>
    </source>
</evidence>
<sequence>MSGTEIIKKKDNESDEIEIRLSDIVQFLKDSRRSSFLWAFILLIIGIIYAVSKPNQYSAQVTVLPEFQSRDGGFGGLSSLAGLAGIDIGGVGGSSVDAIRPDMYPDVLQNVPFALHILQQPVYSQLSGKETTLQTFFEEQNQQSWLGKLIGSNDKENDKDAQILDPKNNSKALKITKEQEILINLVHQSVSASFDKKTGIITVTAVLSDPVVAATVARLSLEYLTNYMTSYRTEKARNQVRFLTRQVEEAKIRYQKAEYTISNYRDQNRSVYLNTAKIEEQRLQGDFLLTQTVFNDLSKQLEQAKIKVSEEAPVFKILEPARIPLKKSAPKRSLIIVEFTIVGLIIGICIYGIRQFIFNSSH</sequence>
<protein>
    <submittedName>
        <fullName evidence="4">Lipopolysaccharide biosynthesis protein</fullName>
    </submittedName>
</protein>
<comment type="caution">
    <text evidence="4">The sequence shown here is derived from an EMBL/GenBank/DDBJ whole genome shotgun (WGS) entry which is preliminary data.</text>
</comment>
<name>A0A7K1S6V1_9BACT</name>
<keyword evidence="2" id="KW-0472">Membrane</keyword>
<gene>
    <name evidence="4" type="ORF">GO755_05970</name>
</gene>
<feature type="transmembrane region" description="Helical" evidence="2">
    <location>
        <begin position="35"/>
        <end position="52"/>
    </location>
</feature>
<feature type="transmembrane region" description="Helical" evidence="2">
    <location>
        <begin position="334"/>
        <end position="353"/>
    </location>
</feature>
<dbReference type="RefSeq" id="WP_157583815.1">
    <property type="nucleotide sequence ID" value="NZ_WPIN01000002.1"/>
</dbReference>
<dbReference type="PANTHER" id="PTHR32309:SF13">
    <property type="entry name" value="FERRIC ENTEROBACTIN TRANSPORT PROTEIN FEPE"/>
    <property type="match status" value="1"/>
</dbReference>
<feature type="domain" description="Tyrosine-protein kinase G-rich" evidence="3">
    <location>
        <begin position="282"/>
        <end position="355"/>
    </location>
</feature>
<organism evidence="4 5">
    <name type="scientific">Spirosoma arboris</name>
    <dbReference type="NCBI Taxonomy" id="2682092"/>
    <lineage>
        <taxon>Bacteria</taxon>
        <taxon>Pseudomonadati</taxon>
        <taxon>Bacteroidota</taxon>
        <taxon>Cytophagia</taxon>
        <taxon>Cytophagales</taxon>
        <taxon>Cytophagaceae</taxon>
        <taxon>Spirosoma</taxon>
    </lineage>
</organism>
<dbReference type="GO" id="GO:0005886">
    <property type="term" value="C:plasma membrane"/>
    <property type="evidence" value="ECO:0007669"/>
    <property type="project" value="TreeGrafter"/>
</dbReference>
<dbReference type="InterPro" id="IPR032807">
    <property type="entry name" value="GNVR"/>
</dbReference>
<proteinExistence type="predicted"/>
<dbReference type="Proteomes" id="UP000436006">
    <property type="component" value="Unassembled WGS sequence"/>
</dbReference>
<dbReference type="GO" id="GO:0004713">
    <property type="term" value="F:protein tyrosine kinase activity"/>
    <property type="evidence" value="ECO:0007669"/>
    <property type="project" value="TreeGrafter"/>
</dbReference>
<keyword evidence="5" id="KW-1185">Reference proteome</keyword>
<keyword evidence="1" id="KW-0175">Coiled coil</keyword>
<evidence type="ECO:0000256" key="1">
    <source>
        <dbReference type="SAM" id="Coils"/>
    </source>
</evidence>
<evidence type="ECO:0000256" key="2">
    <source>
        <dbReference type="SAM" id="Phobius"/>
    </source>
</evidence>
<evidence type="ECO:0000259" key="3">
    <source>
        <dbReference type="Pfam" id="PF13807"/>
    </source>
</evidence>